<feature type="transmembrane region" description="Helical" evidence="1">
    <location>
        <begin position="118"/>
        <end position="135"/>
    </location>
</feature>
<comment type="caution">
    <text evidence="2">The sequence shown here is derived from an EMBL/GenBank/DDBJ whole genome shotgun (WGS) entry which is preliminary data.</text>
</comment>
<keyword evidence="1 2" id="KW-0812">Transmembrane</keyword>
<dbReference type="AlphaFoldDB" id="A0A101GZL2"/>
<accession>A0A101GZL2</accession>
<gene>
    <name evidence="2" type="ORF">XD87_0042</name>
</gene>
<feature type="transmembrane region" description="Helical" evidence="1">
    <location>
        <begin position="16"/>
        <end position="33"/>
    </location>
</feature>
<sequence length="166" mass="19102">MNLWNNWTNIEKINTLSLYLSLLLLLPLLVKIVTKNNKLFIFSILSLLSSALVTLLSITFLSVVFNYTITYIFLLTPIIVIFVNLLNVGSSIGYYQLNKKNKNFNMNDLKREYIQDSIYLTIFLVLLFSALSIFLTSTFLVFILLSGITSIATIWVNYALLYYTVK</sequence>
<keyword evidence="1" id="KW-1133">Transmembrane helix</keyword>
<dbReference type="EMBL" id="LGGI01000003">
    <property type="protein sequence ID" value="KUK67564.1"/>
    <property type="molecule type" value="Genomic_DNA"/>
</dbReference>
<evidence type="ECO:0000256" key="1">
    <source>
        <dbReference type="SAM" id="Phobius"/>
    </source>
</evidence>
<reference evidence="3" key="1">
    <citation type="journal article" date="2015" name="MBio">
        <title>Genome-Resolved Metagenomic Analysis Reveals Roles for Candidate Phyla and Other Microbial Community Members in Biogeochemical Transformations in Oil Reservoirs.</title>
        <authorList>
            <person name="Hu P."/>
            <person name="Tom L."/>
            <person name="Singh A."/>
            <person name="Thomas B.C."/>
            <person name="Baker B.J."/>
            <person name="Piceno Y.M."/>
            <person name="Andersen G.L."/>
            <person name="Banfield J.F."/>
        </authorList>
    </citation>
    <scope>NUCLEOTIDE SEQUENCE [LARGE SCALE GENOMIC DNA]</scope>
</reference>
<organism evidence="2 3">
    <name type="scientific">candidate division WS6 bacterium 36_33</name>
    <dbReference type="NCBI Taxonomy" id="1641388"/>
    <lineage>
        <taxon>Bacteria</taxon>
        <taxon>Candidatus Dojkabacteria</taxon>
    </lineage>
</organism>
<evidence type="ECO:0000313" key="2">
    <source>
        <dbReference type="EMBL" id="KUK67564.1"/>
    </source>
</evidence>
<feature type="transmembrane region" description="Helical" evidence="1">
    <location>
        <begin position="71"/>
        <end position="97"/>
    </location>
</feature>
<feature type="transmembrane region" description="Helical" evidence="1">
    <location>
        <begin position="141"/>
        <end position="163"/>
    </location>
</feature>
<protein>
    <submittedName>
        <fullName evidence="2">Transmembrane(S)protein</fullName>
    </submittedName>
</protein>
<feature type="transmembrane region" description="Helical" evidence="1">
    <location>
        <begin position="40"/>
        <end position="65"/>
    </location>
</feature>
<evidence type="ECO:0000313" key="3">
    <source>
        <dbReference type="Proteomes" id="UP000053469"/>
    </source>
</evidence>
<dbReference type="Proteomes" id="UP000053469">
    <property type="component" value="Unassembled WGS sequence"/>
</dbReference>
<keyword evidence="1" id="KW-0472">Membrane</keyword>
<name>A0A101GZL2_9BACT</name>
<proteinExistence type="predicted"/>